<organism evidence="1 2">
    <name type="scientific">Hymenobacter cellulosivorans</name>
    <dbReference type="NCBI Taxonomy" id="2932249"/>
    <lineage>
        <taxon>Bacteria</taxon>
        <taxon>Pseudomonadati</taxon>
        <taxon>Bacteroidota</taxon>
        <taxon>Cytophagia</taxon>
        <taxon>Cytophagales</taxon>
        <taxon>Hymenobacteraceae</taxon>
        <taxon>Hymenobacter</taxon>
    </lineage>
</organism>
<sequence>MTQLTLNLPDHLAQQAEDYAKAQGKTLAALVEDTLLSLTAKPKITVEESRPEATIVSLGKQAGTTPTLEISPRFWR</sequence>
<reference evidence="1 2" key="1">
    <citation type="submission" date="2022-04" db="EMBL/GenBank/DDBJ databases">
        <title>Hymenobacter sp. isolated from the air.</title>
        <authorList>
            <person name="Won M."/>
            <person name="Lee C.-M."/>
            <person name="Woen H.-Y."/>
            <person name="Kwon S.-W."/>
        </authorList>
    </citation>
    <scope>NUCLEOTIDE SEQUENCE [LARGE SCALE GENOMIC DNA]</scope>
    <source>
        <strain evidence="2">5116 S-27</strain>
    </source>
</reference>
<dbReference type="InterPro" id="IPR045944">
    <property type="entry name" value="DUF6364"/>
</dbReference>
<evidence type="ECO:0000313" key="2">
    <source>
        <dbReference type="Proteomes" id="UP000831785"/>
    </source>
</evidence>
<proteinExistence type="predicted"/>
<dbReference type="EMBL" id="CP095049">
    <property type="protein sequence ID" value="UOQ55260.1"/>
    <property type="molecule type" value="Genomic_DNA"/>
</dbReference>
<evidence type="ECO:0000313" key="1">
    <source>
        <dbReference type="EMBL" id="UOQ55260.1"/>
    </source>
</evidence>
<name>A0ABY4FFD7_9BACT</name>
<accession>A0ABY4FFD7</accession>
<keyword evidence="2" id="KW-1185">Reference proteome</keyword>
<gene>
    <name evidence="1" type="ORF">MUN80_10990</name>
</gene>
<protein>
    <submittedName>
        <fullName evidence="1">DUF6364 family protein</fullName>
    </submittedName>
</protein>
<dbReference type="RefSeq" id="WP_244723678.1">
    <property type="nucleotide sequence ID" value="NZ_CP095049.1"/>
</dbReference>
<dbReference type="Proteomes" id="UP000831785">
    <property type="component" value="Chromosome"/>
</dbReference>
<dbReference type="Pfam" id="PF19891">
    <property type="entry name" value="DUF6364"/>
    <property type="match status" value="1"/>
</dbReference>